<gene>
    <name evidence="2" type="ORF">SAMN05216593_104361</name>
</gene>
<sequence length="164" mass="18709">MYVVAILFALPVYGLVVLTINLIYPGQGLAAEQLKVIDNPLIWMAMFICVLVAVWVLRWLASEPEALGFCFDEDQQRLTFTQCRPARTPTVQSVPYSDILRITPCKMTTFGFICHFAVCFVGADGKRATRELPIYLTEQETQFHADWLRRSIGERMQEVSDLDK</sequence>
<dbReference type="Proteomes" id="UP000183983">
    <property type="component" value="Unassembled WGS sequence"/>
</dbReference>
<reference evidence="2 3" key="1">
    <citation type="submission" date="2016-11" db="EMBL/GenBank/DDBJ databases">
        <authorList>
            <person name="Jaros S."/>
            <person name="Januszkiewicz K."/>
            <person name="Wedrychowicz H."/>
        </authorList>
    </citation>
    <scope>NUCLEOTIDE SEQUENCE [LARGE SCALE GENOMIC DNA]</scope>
    <source>
        <strain evidence="2 3">LMG 26898</strain>
    </source>
</reference>
<keyword evidence="1" id="KW-1133">Transmembrane helix</keyword>
<keyword evidence="1" id="KW-0812">Transmembrane</keyword>
<keyword evidence="1" id="KW-0472">Membrane</keyword>
<protein>
    <submittedName>
        <fullName evidence="2">Uncharacterized protein</fullName>
    </submittedName>
</protein>
<dbReference type="AlphaFoldDB" id="A0A1M7MP09"/>
<evidence type="ECO:0000256" key="1">
    <source>
        <dbReference type="SAM" id="Phobius"/>
    </source>
</evidence>
<proteinExistence type="predicted"/>
<evidence type="ECO:0000313" key="2">
    <source>
        <dbReference type="EMBL" id="SHM92240.1"/>
    </source>
</evidence>
<dbReference type="EMBL" id="FRDA01000004">
    <property type="protein sequence ID" value="SHM92240.1"/>
    <property type="molecule type" value="Genomic_DNA"/>
</dbReference>
<evidence type="ECO:0000313" key="3">
    <source>
        <dbReference type="Proteomes" id="UP000183983"/>
    </source>
</evidence>
<accession>A0A1M7MP09</accession>
<organism evidence="2 3">
    <name type="scientific">Pseudomonas asturiensis</name>
    <dbReference type="NCBI Taxonomy" id="1190415"/>
    <lineage>
        <taxon>Bacteria</taxon>
        <taxon>Pseudomonadati</taxon>
        <taxon>Pseudomonadota</taxon>
        <taxon>Gammaproteobacteria</taxon>
        <taxon>Pseudomonadales</taxon>
        <taxon>Pseudomonadaceae</taxon>
        <taxon>Pseudomonas</taxon>
    </lineage>
</organism>
<name>A0A1M7MP09_9PSED</name>
<feature type="transmembrane region" description="Helical" evidence="1">
    <location>
        <begin position="40"/>
        <end position="61"/>
    </location>
</feature>